<gene>
    <name evidence="5" type="ORF">Voc01_001460</name>
</gene>
<keyword evidence="6" id="KW-1185">Reference proteome</keyword>
<comment type="caution">
    <text evidence="5">The sequence shown here is derived from an EMBL/GenBank/DDBJ whole genome shotgun (WGS) entry which is preliminary data.</text>
</comment>
<dbReference type="Proteomes" id="UP000635606">
    <property type="component" value="Unassembled WGS sequence"/>
</dbReference>
<evidence type="ECO:0000259" key="4">
    <source>
        <dbReference type="Pfam" id="PF13559"/>
    </source>
</evidence>
<keyword evidence="2" id="KW-0472">Membrane</keyword>
<sequence>MVRRWLPLLAVAALLVAAFVASALAEPQINARPLPPADGSPEAGPSATATVSQPPLVSAEPVPRETPFEIPAWVETVLGALCVLIVLLIVGALVFVAVRDSIQARGRPIEADKGTPKPATHAAEVAAALDAGLDQLAQSGSDPRSVVISCWVRLEDAAASAGTPRRPSDSPADYVLRLLEVHQISRPVLDRLAAVYRAARYSFGDVDDSMRSEAVAALQRLRAELEAKV</sequence>
<name>A0A8J4E8D4_9ACTN</name>
<dbReference type="RefSeq" id="WP_203925227.1">
    <property type="nucleotide sequence ID" value="NZ_BOPH01000001.1"/>
</dbReference>
<evidence type="ECO:0000313" key="6">
    <source>
        <dbReference type="Proteomes" id="UP000635606"/>
    </source>
</evidence>
<evidence type="ECO:0000256" key="1">
    <source>
        <dbReference type="SAM" id="MobiDB-lite"/>
    </source>
</evidence>
<evidence type="ECO:0000313" key="5">
    <source>
        <dbReference type="EMBL" id="GIJ65229.1"/>
    </source>
</evidence>
<evidence type="ECO:0000256" key="3">
    <source>
        <dbReference type="SAM" id="SignalP"/>
    </source>
</evidence>
<feature type="chain" id="PRO_5038997647" description="Protein-glutamine gamma-glutamyltransferase-like C-terminal domain-containing protein" evidence="3">
    <location>
        <begin position="26"/>
        <end position="229"/>
    </location>
</feature>
<dbReference type="Pfam" id="PF13559">
    <property type="entry name" value="DUF4129"/>
    <property type="match status" value="1"/>
</dbReference>
<dbReference type="AlphaFoldDB" id="A0A8J4E8D4"/>
<feature type="transmembrane region" description="Helical" evidence="2">
    <location>
        <begin position="77"/>
        <end position="98"/>
    </location>
</feature>
<keyword evidence="3" id="KW-0732">Signal</keyword>
<keyword evidence="2" id="KW-0812">Transmembrane</keyword>
<feature type="domain" description="Protein-glutamine gamma-glutamyltransferase-like C-terminal" evidence="4">
    <location>
        <begin position="150"/>
        <end position="219"/>
    </location>
</feature>
<organism evidence="5 6">
    <name type="scientific">Virgisporangium ochraceum</name>
    <dbReference type="NCBI Taxonomy" id="65505"/>
    <lineage>
        <taxon>Bacteria</taxon>
        <taxon>Bacillati</taxon>
        <taxon>Actinomycetota</taxon>
        <taxon>Actinomycetes</taxon>
        <taxon>Micromonosporales</taxon>
        <taxon>Micromonosporaceae</taxon>
        <taxon>Virgisporangium</taxon>
    </lineage>
</organism>
<reference evidence="5" key="1">
    <citation type="submission" date="2021-01" db="EMBL/GenBank/DDBJ databases">
        <title>Whole genome shotgun sequence of Virgisporangium ochraceum NBRC 16418.</title>
        <authorList>
            <person name="Komaki H."/>
            <person name="Tamura T."/>
        </authorList>
    </citation>
    <scope>NUCLEOTIDE SEQUENCE</scope>
    <source>
        <strain evidence="5">NBRC 16418</strain>
    </source>
</reference>
<feature type="signal peptide" evidence="3">
    <location>
        <begin position="1"/>
        <end position="25"/>
    </location>
</feature>
<keyword evidence="2" id="KW-1133">Transmembrane helix</keyword>
<proteinExistence type="predicted"/>
<feature type="region of interest" description="Disordered" evidence="1">
    <location>
        <begin position="32"/>
        <end position="60"/>
    </location>
</feature>
<protein>
    <recommendedName>
        <fullName evidence="4">Protein-glutamine gamma-glutamyltransferase-like C-terminal domain-containing protein</fullName>
    </recommendedName>
</protein>
<accession>A0A8J4E8D4</accession>
<dbReference type="EMBL" id="BOPH01000001">
    <property type="protein sequence ID" value="GIJ65229.1"/>
    <property type="molecule type" value="Genomic_DNA"/>
</dbReference>
<dbReference type="InterPro" id="IPR025403">
    <property type="entry name" value="TgpA-like_C"/>
</dbReference>
<evidence type="ECO:0000256" key="2">
    <source>
        <dbReference type="SAM" id="Phobius"/>
    </source>
</evidence>